<keyword evidence="3" id="KW-1185">Reference proteome</keyword>
<organism evidence="2 3">
    <name type="scientific">Pyxicephalus adspersus</name>
    <name type="common">African bullfrog</name>
    <dbReference type="NCBI Taxonomy" id="30357"/>
    <lineage>
        <taxon>Eukaryota</taxon>
        <taxon>Metazoa</taxon>
        <taxon>Chordata</taxon>
        <taxon>Craniata</taxon>
        <taxon>Vertebrata</taxon>
        <taxon>Euteleostomi</taxon>
        <taxon>Amphibia</taxon>
        <taxon>Batrachia</taxon>
        <taxon>Anura</taxon>
        <taxon>Neobatrachia</taxon>
        <taxon>Ranoidea</taxon>
        <taxon>Pyxicephalidae</taxon>
        <taxon>Pyxicephalinae</taxon>
        <taxon>Pyxicephalus</taxon>
    </lineage>
</organism>
<reference evidence="2" key="1">
    <citation type="thesis" date="2020" institute="ProQuest LLC" country="789 East Eisenhower Parkway, Ann Arbor, MI, USA">
        <title>Comparative Genomics and Chromosome Evolution.</title>
        <authorList>
            <person name="Mudd A.B."/>
        </authorList>
    </citation>
    <scope>NUCLEOTIDE SEQUENCE</scope>
    <source>
        <strain evidence="2">1538</strain>
        <tissue evidence="2">Blood</tissue>
    </source>
</reference>
<comment type="caution">
    <text evidence="2">The sequence shown here is derived from an EMBL/GenBank/DDBJ whole genome shotgun (WGS) entry which is preliminary data.</text>
</comment>
<feature type="chain" id="PRO_5043797256" description="Secreted protein" evidence="1">
    <location>
        <begin position="18"/>
        <end position="86"/>
    </location>
</feature>
<proteinExistence type="predicted"/>
<evidence type="ECO:0000313" key="2">
    <source>
        <dbReference type="EMBL" id="DBA30160.1"/>
    </source>
</evidence>
<evidence type="ECO:0000313" key="3">
    <source>
        <dbReference type="Proteomes" id="UP001181693"/>
    </source>
</evidence>
<gene>
    <name evidence="2" type="ORF">GDO54_006175</name>
</gene>
<evidence type="ECO:0000256" key="1">
    <source>
        <dbReference type="SAM" id="SignalP"/>
    </source>
</evidence>
<evidence type="ECO:0008006" key="4">
    <source>
        <dbReference type="Google" id="ProtNLM"/>
    </source>
</evidence>
<accession>A0AAV3AQM3</accession>
<dbReference type="Proteomes" id="UP001181693">
    <property type="component" value="Unassembled WGS sequence"/>
</dbReference>
<dbReference type="AlphaFoldDB" id="A0AAV3AQM3"/>
<keyword evidence="1" id="KW-0732">Signal</keyword>
<protein>
    <recommendedName>
        <fullName evidence="4">Secreted protein</fullName>
    </recommendedName>
</protein>
<feature type="signal peptide" evidence="1">
    <location>
        <begin position="1"/>
        <end position="17"/>
    </location>
</feature>
<dbReference type="EMBL" id="DYDO01000002">
    <property type="protein sequence ID" value="DBA30160.1"/>
    <property type="molecule type" value="Genomic_DNA"/>
</dbReference>
<name>A0AAV3AQM3_PYXAD</name>
<sequence length="86" mass="9678">MLSVVVLEPFLVVVLEAIGVCKFTSGTAAQRNTRLCLPDKECWVLSSPQHHFLQLNIYFFDQIAGGSPSAFTLNYGLWSLWWVMVS</sequence>